<comment type="catalytic activity">
    <reaction evidence="7">
        <text>a phosphate monoester + H2O = an alcohol + phosphate</text>
        <dbReference type="Rhea" id="RHEA:15017"/>
        <dbReference type="ChEBI" id="CHEBI:15377"/>
        <dbReference type="ChEBI" id="CHEBI:30879"/>
        <dbReference type="ChEBI" id="CHEBI:43474"/>
        <dbReference type="ChEBI" id="CHEBI:67140"/>
        <dbReference type="EC" id="3.1.3.2"/>
    </reaction>
</comment>
<dbReference type="Pfam" id="PF16656">
    <property type="entry name" value="Pur_ac_phosph_N"/>
    <property type="match status" value="1"/>
</dbReference>
<dbReference type="Gene3D" id="2.60.40.380">
    <property type="entry name" value="Purple acid phosphatase-like, N-terminal"/>
    <property type="match status" value="1"/>
</dbReference>
<evidence type="ECO:0000256" key="6">
    <source>
        <dbReference type="ARBA" id="ARBA00023180"/>
    </source>
</evidence>
<keyword evidence="5" id="KW-0732">Signal</keyword>
<comment type="subunit">
    <text evidence="3">Homodimer.</text>
</comment>
<dbReference type="Gene3D" id="3.60.21.10">
    <property type="match status" value="1"/>
</dbReference>
<evidence type="ECO:0000259" key="8">
    <source>
        <dbReference type="Pfam" id="PF00149"/>
    </source>
</evidence>
<dbReference type="InterPro" id="IPR025733">
    <property type="entry name" value="PAPs_C"/>
</dbReference>
<evidence type="ECO:0000313" key="13">
    <source>
        <dbReference type="Proteomes" id="UP000036987"/>
    </source>
</evidence>
<dbReference type="STRING" id="29655.A0A0K9PIF5"/>
<dbReference type="SUPFAM" id="SSF56300">
    <property type="entry name" value="Metallo-dependent phosphatases"/>
    <property type="match status" value="1"/>
</dbReference>
<evidence type="ECO:0000256" key="2">
    <source>
        <dbReference type="ARBA" id="ARBA00008723"/>
    </source>
</evidence>
<keyword evidence="7" id="KW-0378">Hydrolase</keyword>
<dbReference type="CDD" id="cd00839">
    <property type="entry name" value="MPP_PAPs"/>
    <property type="match status" value="1"/>
</dbReference>
<accession>A0A0K9PIF5</accession>
<dbReference type="GO" id="GO:0003993">
    <property type="term" value="F:acid phosphatase activity"/>
    <property type="evidence" value="ECO:0007669"/>
    <property type="project" value="UniProtKB-EC"/>
</dbReference>
<feature type="domain" description="Purple acid phosphatase C-terminal" evidence="9">
    <location>
        <begin position="475"/>
        <end position="532"/>
    </location>
</feature>
<evidence type="ECO:0000256" key="1">
    <source>
        <dbReference type="ARBA" id="ARBA00004613"/>
    </source>
</evidence>
<dbReference type="OrthoDB" id="45007at2759"/>
<dbReference type="AlphaFoldDB" id="A0A0K9PIF5"/>
<keyword evidence="13" id="KW-1185">Reference proteome</keyword>
<dbReference type="InterPro" id="IPR040974">
    <property type="entry name" value="Fn3_PAP"/>
</dbReference>
<feature type="domain" description="Calcineurin-like phosphoesterase" evidence="8">
    <location>
        <begin position="229"/>
        <end position="443"/>
    </location>
</feature>
<comment type="similarity">
    <text evidence="2 7">Belongs to the metallophosphoesterase superfamily. Purple acid phosphatase family.</text>
</comment>
<evidence type="ECO:0000259" key="9">
    <source>
        <dbReference type="Pfam" id="PF14008"/>
    </source>
</evidence>
<dbReference type="Proteomes" id="UP000036987">
    <property type="component" value="Unassembled WGS sequence"/>
</dbReference>
<dbReference type="GO" id="GO:0005576">
    <property type="term" value="C:extracellular region"/>
    <property type="evidence" value="ECO:0007669"/>
    <property type="project" value="UniProtKB-SubCell"/>
</dbReference>
<comment type="subcellular location">
    <subcellularLocation>
        <location evidence="1">Secreted</location>
    </subcellularLocation>
</comment>
<dbReference type="SUPFAM" id="SSF49363">
    <property type="entry name" value="Purple acid phosphatase, N-terminal domain"/>
    <property type="match status" value="1"/>
</dbReference>
<dbReference type="InterPro" id="IPR015914">
    <property type="entry name" value="PAPs_N"/>
</dbReference>
<dbReference type="Pfam" id="PF00149">
    <property type="entry name" value="Metallophos"/>
    <property type="match status" value="1"/>
</dbReference>
<keyword evidence="6" id="KW-0325">Glycoprotein</keyword>
<name>A0A0K9PIF5_ZOSMR</name>
<evidence type="ECO:0000256" key="3">
    <source>
        <dbReference type="ARBA" id="ARBA00011738"/>
    </source>
</evidence>
<evidence type="ECO:0000313" key="12">
    <source>
        <dbReference type="EMBL" id="KMZ68025.1"/>
    </source>
</evidence>
<evidence type="ECO:0000256" key="4">
    <source>
        <dbReference type="ARBA" id="ARBA00022525"/>
    </source>
</evidence>
<dbReference type="EMBL" id="LFYR01000864">
    <property type="protein sequence ID" value="KMZ68025.1"/>
    <property type="molecule type" value="Genomic_DNA"/>
</dbReference>
<evidence type="ECO:0000259" key="10">
    <source>
        <dbReference type="Pfam" id="PF16656"/>
    </source>
</evidence>
<gene>
    <name evidence="12" type="ORF">ZOSMA_24G00460</name>
</gene>
<dbReference type="InterPro" id="IPR029052">
    <property type="entry name" value="Metallo-depent_PP-like"/>
</dbReference>
<dbReference type="PANTHER" id="PTHR45778:SF3">
    <property type="entry name" value="PURPLE ACID PHOSPHATASE"/>
    <property type="match status" value="1"/>
</dbReference>
<organism evidence="12 13">
    <name type="scientific">Zostera marina</name>
    <name type="common">Eelgrass</name>
    <dbReference type="NCBI Taxonomy" id="29655"/>
    <lineage>
        <taxon>Eukaryota</taxon>
        <taxon>Viridiplantae</taxon>
        <taxon>Streptophyta</taxon>
        <taxon>Embryophyta</taxon>
        <taxon>Tracheophyta</taxon>
        <taxon>Spermatophyta</taxon>
        <taxon>Magnoliopsida</taxon>
        <taxon>Liliopsida</taxon>
        <taxon>Zosteraceae</taxon>
        <taxon>Zostera</taxon>
    </lineage>
</organism>
<dbReference type="Pfam" id="PF14008">
    <property type="entry name" value="Metallophos_C"/>
    <property type="match status" value="1"/>
</dbReference>
<proteinExistence type="inferred from homology"/>
<dbReference type="InterPro" id="IPR008963">
    <property type="entry name" value="Purple_acid_Pase-like_N"/>
</dbReference>
<protein>
    <recommendedName>
        <fullName evidence="7">Purple acid phosphatase</fullName>
        <ecNumber evidence="7">3.1.3.2</ecNumber>
    </recommendedName>
</protein>
<sequence length="540" mass="61070">MLVKKRIRSLKNCPMNTFLYKETGDLSDLPLLCHYPVRAQYVSNDPAYLGCKKKECRKRDDKGACKFYTCRPTLSFHVVNFRTPVEFVLFSKRFKSPKMLKRSDPVQFTNPDMPLHGRLSSIDSTGTSMRLSWVSGSKRPQRVVYGDGQSATSVVSTFTRDEMCGSSKLPSPAMDFGWHDPGYIHTAPMIGLKPSSKFSYKYGSELAGWSDEMELKTPPAGGSAELTCIIYGDMGKAPLDKSLEHYIQPGSLSVINAIKEEIADEIKIDSIFHIGDISYATGFLIEWDYFLKMIQPLASRVSYMTAIGNHERDFPMSGSIYPTMDSGGECGVPYEAYFPMTNCKKDKPWYSIEQGPVHFTVISTEHPFNFYSEQYKWMKKDLKSVNRSRTPWVIVAGHRPMYSSKGGKSIYPALIDPSFVLAVEPVLMRSKVDIMFVGHHHNYERTCAVYNGKCYGTIKKDKNGVETYYGKKYTAPVHIIAGMAGFALDPFTTSPKKWSLTRISEFGYVKLHATTKTINVQFVNAKTKLVRDNFQIVKYN</sequence>
<evidence type="ECO:0000256" key="7">
    <source>
        <dbReference type="RuleBase" id="RU361203"/>
    </source>
</evidence>
<evidence type="ECO:0000256" key="5">
    <source>
        <dbReference type="ARBA" id="ARBA00022729"/>
    </source>
</evidence>
<dbReference type="Pfam" id="PF17808">
    <property type="entry name" value="fn3_PAP"/>
    <property type="match status" value="1"/>
</dbReference>
<dbReference type="InterPro" id="IPR004843">
    <property type="entry name" value="Calcineurin-like_PHP"/>
</dbReference>
<keyword evidence="4" id="KW-0964">Secreted</keyword>
<feature type="domain" description="Purple acid phosphatase N-terminal" evidence="10">
    <location>
        <begin position="114"/>
        <end position="217"/>
    </location>
</feature>
<evidence type="ECO:0000259" key="11">
    <source>
        <dbReference type="Pfam" id="PF17808"/>
    </source>
</evidence>
<dbReference type="GO" id="GO:0046872">
    <property type="term" value="F:metal ion binding"/>
    <property type="evidence" value="ECO:0007669"/>
    <property type="project" value="InterPro"/>
</dbReference>
<comment type="caution">
    <text evidence="12">The sequence shown here is derived from an EMBL/GenBank/DDBJ whole genome shotgun (WGS) entry which is preliminary data.</text>
</comment>
<dbReference type="PANTHER" id="PTHR45778">
    <property type="entry name" value="PURPLE ACID PHOSPHATASE-RELATED"/>
    <property type="match status" value="1"/>
</dbReference>
<dbReference type="OMA" id="NWMEMDL"/>
<dbReference type="EC" id="3.1.3.2" evidence="7"/>
<feature type="domain" description="Purple acid phosphatase Fn3-like" evidence="11">
    <location>
        <begin position="21"/>
        <end position="110"/>
    </location>
</feature>
<dbReference type="InterPro" id="IPR041792">
    <property type="entry name" value="MPP_PAP"/>
</dbReference>
<reference evidence="13" key="1">
    <citation type="journal article" date="2016" name="Nature">
        <title>The genome of the seagrass Zostera marina reveals angiosperm adaptation to the sea.</title>
        <authorList>
            <person name="Olsen J.L."/>
            <person name="Rouze P."/>
            <person name="Verhelst B."/>
            <person name="Lin Y.-C."/>
            <person name="Bayer T."/>
            <person name="Collen J."/>
            <person name="Dattolo E."/>
            <person name="De Paoli E."/>
            <person name="Dittami S."/>
            <person name="Maumus F."/>
            <person name="Michel G."/>
            <person name="Kersting A."/>
            <person name="Lauritano C."/>
            <person name="Lohaus R."/>
            <person name="Toepel M."/>
            <person name="Tonon T."/>
            <person name="Vanneste K."/>
            <person name="Amirebrahimi M."/>
            <person name="Brakel J."/>
            <person name="Bostroem C."/>
            <person name="Chovatia M."/>
            <person name="Grimwood J."/>
            <person name="Jenkins J.W."/>
            <person name="Jueterbock A."/>
            <person name="Mraz A."/>
            <person name="Stam W.T."/>
            <person name="Tice H."/>
            <person name="Bornberg-Bauer E."/>
            <person name="Green P.J."/>
            <person name="Pearson G.A."/>
            <person name="Procaccini G."/>
            <person name="Duarte C.M."/>
            <person name="Schmutz J."/>
            <person name="Reusch T.B.H."/>
            <person name="Van de Peer Y."/>
        </authorList>
    </citation>
    <scope>NUCLEOTIDE SEQUENCE [LARGE SCALE GENOMIC DNA]</scope>
    <source>
        <strain evidence="13">cv. Finnish</strain>
    </source>
</reference>